<evidence type="ECO:0000313" key="6">
    <source>
        <dbReference type="EMBL" id="TQM71452.1"/>
    </source>
</evidence>
<dbReference type="GO" id="GO:0004135">
    <property type="term" value="F:amylo-alpha-1,6-glucosidase activity"/>
    <property type="evidence" value="ECO:0007669"/>
    <property type="project" value="InterPro"/>
</dbReference>
<evidence type="ECO:0000256" key="4">
    <source>
        <dbReference type="SAM" id="MobiDB-lite"/>
    </source>
</evidence>
<feature type="region of interest" description="Disordered" evidence="4">
    <location>
        <begin position="471"/>
        <end position="492"/>
    </location>
</feature>
<reference evidence="6 7" key="1">
    <citation type="submission" date="2019-06" db="EMBL/GenBank/DDBJ databases">
        <title>Sequencing the genomes of 1000 actinobacteria strains.</title>
        <authorList>
            <person name="Klenk H.-P."/>
        </authorList>
    </citation>
    <scope>NUCLEOTIDE SEQUENCE [LARGE SCALE GENOMIC DNA]</scope>
    <source>
        <strain evidence="6 7">DSM 45043</strain>
    </source>
</reference>
<keyword evidence="2" id="KW-0378">Hydrolase</keyword>
<dbReference type="Pfam" id="PF02922">
    <property type="entry name" value="CBM_48"/>
    <property type="match status" value="1"/>
</dbReference>
<dbReference type="SUPFAM" id="SSF81296">
    <property type="entry name" value="E set domains"/>
    <property type="match status" value="1"/>
</dbReference>
<dbReference type="OrthoDB" id="3236218at2"/>
<evidence type="ECO:0000256" key="1">
    <source>
        <dbReference type="ARBA" id="ARBA00008061"/>
    </source>
</evidence>
<dbReference type="InterPro" id="IPR006047">
    <property type="entry name" value="GH13_cat_dom"/>
</dbReference>
<dbReference type="AlphaFoldDB" id="A0A543ILK1"/>
<accession>A0A543ILK1</accession>
<dbReference type="SUPFAM" id="SSF51445">
    <property type="entry name" value="(Trans)glycosidases"/>
    <property type="match status" value="1"/>
</dbReference>
<dbReference type="SUPFAM" id="SSF51011">
    <property type="entry name" value="Glycosyl hydrolase domain"/>
    <property type="match status" value="1"/>
</dbReference>
<keyword evidence="7" id="KW-1185">Reference proteome</keyword>
<protein>
    <submittedName>
        <fullName evidence="6">Glycogen operon protein</fullName>
    </submittedName>
</protein>
<dbReference type="CDD" id="cd02856">
    <property type="entry name" value="E_set_GDE_Isoamylase_N"/>
    <property type="match status" value="1"/>
</dbReference>
<dbReference type="InterPro" id="IPR013783">
    <property type="entry name" value="Ig-like_fold"/>
</dbReference>
<name>A0A543ILK1_9ACTN</name>
<evidence type="ECO:0000313" key="7">
    <source>
        <dbReference type="Proteomes" id="UP000316706"/>
    </source>
</evidence>
<dbReference type="InterPro" id="IPR014756">
    <property type="entry name" value="Ig_E-set"/>
</dbReference>
<dbReference type="Gene3D" id="2.60.40.10">
    <property type="entry name" value="Immunoglobulins"/>
    <property type="match status" value="1"/>
</dbReference>
<dbReference type="InterPro" id="IPR011837">
    <property type="entry name" value="Glycogen_debranch_GlgX"/>
</dbReference>
<dbReference type="GO" id="GO:0005980">
    <property type="term" value="P:glycogen catabolic process"/>
    <property type="evidence" value="ECO:0007669"/>
    <property type="project" value="InterPro"/>
</dbReference>
<gene>
    <name evidence="6" type="ORF">FHX41_5221</name>
</gene>
<comment type="caution">
    <text evidence="6">The sequence shown here is derived from an EMBL/GenBank/DDBJ whole genome shotgun (WGS) entry which is preliminary data.</text>
</comment>
<dbReference type="InterPro" id="IPR017853">
    <property type="entry name" value="GH"/>
</dbReference>
<dbReference type="Gene3D" id="2.60.40.1180">
    <property type="entry name" value="Golgi alpha-mannosidase II"/>
    <property type="match status" value="1"/>
</dbReference>
<dbReference type="NCBIfam" id="TIGR02100">
    <property type="entry name" value="glgX_debranch"/>
    <property type="match status" value="1"/>
</dbReference>
<organism evidence="6 7">
    <name type="scientific">Actinomadura hallensis</name>
    <dbReference type="NCBI Taxonomy" id="337895"/>
    <lineage>
        <taxon>Bacteria</taxon>
        <taxon>Bacillati</taxon>
        <taxon>Actinomycetota</taxon>
        <taxon>Actinomycetes</taxon>
        <taxon>Streptosporangiales</taxon>
        <taxon>Thermomonosporaceae</taxon>
        <taxon>Actinomadura</taxon>
    </lineage>
</organism>
<dbReference type="Pfam" id="PF00128">
    <property type="entry name" value="Alpha-amylase"/>
    <property type="match status" value="1"/>
</dbReference>
<dbReference type="Gene3D" id="3.20.20.80">
    <property type="entry name" value="Glycosidases"/>
    <property type="match status" value="1"/>
</dbReference>
<evidence type="ECO:0000259" key="5">
    <source>
        <dbReference type="SMART" id="SM00642"/>
    </source>
</evidence>
<dbReference type="Proteomes" id="UP000316706">
    <property type="component" value="Unassembled WGS sequence"/>
</dbReference>
<dbReference type="EMBL" id="VFPO01000001">
    <property type="protein sequence ID" value="TQM71452.1"/>
    <property type="molecule type" value="Genomic_DNA"/>
</dbReference>
<comment type="similarity">
    <text evidence="1">Belongs to the glycosyl hydrolase 13 family.</text>
</comment>
<dbReference type="CDD" id="cd11326">
    <property type="entry name" value="AmyAc_Glg_debranch"/>
    <property type="match status" value="1"/>
</dbReference>
<feature type="domain" description="Glycosyl hydrolase family 13 catalytic" evidence="5">
    <location>
        <begin position="137"/>
        <end position="579"/>
    </location>
</feature>
<dbReference type="InterPro" id="IPR044505">
    <property type="entry name" value="GlgX_Isoamylase_N_E_set"/>
</dbReference>
<feature type="compositionally biased region" description="Basic and acidic residues" evidence="4">
    <location>
        <begin position="471"/>
        <end position="486"/>
    </location>
</feature>
<keyword evidence="3" id="KW-0326">Glycosidase</keyword>
<proteinExistence type="inferred from homology"/>
<dbReference type="InterPro" id="IPR004193">
    <property type="entry name" value="Glyco_hydro_13_N"/>
</dbReference>
<sequence length="728" mass="81864">MPQIWPGNAYPLGARFDGAGTNFAIFSEAAERVELCLFDGPAGDDAGETRIPLPEVDAFVWHAYLPGVMPGRRYGFRVHGPYDPPRGLRCNPAKLLLDPYALAVEGAVDWDESCFGYDFGDPWSRNDADSAGHTMRSVVVNPYFDWGDDRPPRTPYHETVIYEAHVKGLTARHPEIPPEMRGTYAGLAHPVIIDHLLSIGVTAVELMPVHQFVHDDALTSRGLRNYWGYNTIGFFAPHNEYASSGRRGEQVLEFKAMVKALHQAGIEVILDVVYNHTAEGNHLGPTLSFRGIDNASYYRLAEDDARYYTDTTGTGNSLLMRSPHVLQLIMDSLRYWVTEMHVDGFRFDLAATLARQLHAVDRLSAFFDLVQQDPVVSQVKLIAEPWDIGEGGYQVGNFPPLWTEWNGQYRDTVRDFWRGEPGALPDFASRLTGSSDLYADDGRRPIASINFVTCHDGFTLNDLVSYDGKHNEANGEDGRDGSDDNRSWNCGREGPTDDLDVIALRERQKRNFLTTLFLSQGVPMLLHGDEIGRTQDGNNNAYCQDNEISWVDWTGLRDGRFFDERGPLLDFVRRLSALRTGHPVFRRRRFFLGDRRSRRARRAARARTEEAGPEELPDLVWFTPDGTDMGDRDWSAGFSKALNVFLNGDAIGEPDPRGRQVRDDSFLVLVNAHDGELTFTLPPAAYGQMWIKMLDTADPLLAEEESPVVKARQNVQVADRSIQVLRRV</sequence>
<evidence type="ECO:0000256" key="2">
    <source>
        <dbReference type="ARBA" id="ARBA00022801"/>
    </source>
</evidence>
<dbReference type="SMART" id="SM00642">
    <property type="entry name" value="Aamy"/>
    <property type="match status" value="1"/>
</dbReference>
<dbReference type="InterPro" id="IPR013780">
    <property type="entry name" value="Glyco_hydro_b"/>
</dbReference>
<evidence type="ECO:0000256" key="3">
    <source>
        <dbReference type="ARBA" id="ARBA00023295"/>
    </source>
</evidence>
<dbReference type="RefSeq" id="WP_141972962.1">
    <property type="nucleotide sequence ID" value="NZ_VFPO01000001.1"/>
</dbReference>
<dbReference type="PANTHER" id="PTHR43002">
    <property type="entry name" value="GLYCOGEN DEBRANCHING ENZYME"/>
    <property type="match status" value="1"/>
</dbReference>